<sequence>MGEGDLTGETTSVGGAIAAALERAEELRSLSDRPARVRIMTIFDDDRSGLTINARIAARTPAEHRAQEGLGTRCIPWNELDVRAGEIVGLMDEVVGEVTLAVRNAPPVPGPSRSEDDLELAAFDDLIDELGRAMIQSALSVLEKHPAKQVSRELGSEAAMLAALKFAALAAYTGHVGLNDAQDELRMAMGEVMSKMRASPEIARRQGLNS</sequence>
<evidence type="ECO:0000313" key="1">
    <source>
        <dbReference type="EMBL" id="NYY96889.1"/>
    </source>
</evidence>
<dbReference type="AlphaFoldDB" id="A0A7Z0TX76"/>
<proteinExistence type="predicted"/>
<protein>
    <submittedName>
        <fullName evidence="1">Uncharacterized protein</fullName>
    </submittedName>
</protein>
<gene>
    <name evidence="1" type="ORF">G6321_54435</name>
</gene>
<name>A0A7Z0TX76_9BRAD</name>
<reference evidence="1" key="1">
    <citation type="submission" date="2020-06" db="EMBL/GenBank/DDBJ databases">
        <title>Whole Genome Sequence of Bradyrhizobium sp. Strain 323S2.</title>
        <authorList>
            <person name="Bromfield E.S.P."/>
        </authorList>
    </citation>
    <scope>NUCLEOTIDE SEQUENCE [LARGE SCALE GENOMIC DNA]</scope>
    <source>
        <strain evidence="1">323S2</strain>
    </source>
</reference>
<comment type="caution">
    <text evidence="1">The sequence shown here is derived from an EMBL/GenBank/DDBJ whole genome shotgun (WGS) entry which is preliminary data.</text>
</comment>
<dbReference type="EMBL" id="JACBFH010000005">
    <property type="protein sequence ID" value="NYY96889.1"/>
    <property type="molecule type" value="Genomic_DNA"/>
</dbReference>
<organism evidence="1">
    <name type="scientific">Bradyrhizobium barranii subsp. barranii</name>
    <dbReference type="NCBI Taxonomy" id="2823807"/>
    <lineage>
        <taxon>Bacteria</taxon>
        <taxon>Pseudomonadati</taxon>
        <taxon>Pseudomonadota</taxon>
        <taxon>Alphaproteobacteria</taxon>
        <taxon>Hyphomicrobiales</taxon>
        <taxon>Nitrobacteraceae</taxon>
        <taxon>Bradyrhizobium</taxon>
        <taxon>Bradyrhizobium barranii</taxon>
    </lineage>
</organism>
<accession>A0A7Z0TX76</accession>
<dbReference type="RefSeq" id="WP_166354557.1">
    <property type="nucleotide sequence ID" value="NZ_CP049702.1"/>
</dbReference>